<proteinExistence type="predicted"/>
<dbReference type="OrthoDB" id="37659at2759"/>
<dbReference type="InterPro" id="IPR054208">
    <property type="entry name" value="DUF6914"/>
</dbReference>
<dbReference type="AlphaFoldDB" id="A0A165HPP3"/>
<name>A0A165HPP3_9APHY</name>
<dbReference type="Pfam" id="PF21858">
    <property type="entry name" value="DUF6914"/>
    <property type="match status" value="1"/>
</dbReference>
<accession>A0A165HPP3</accession>
<dbReference type="GeneID" id="63824758"/>
<gene>
    <name evidence="1" type="ORF">LAESUDRAFT_719981</name>
</gene>
<protein>
    <submittedName>
        <fullName evidence="1">Uncharacterized protein</fullName>
    </submittedName>
</protein>
<keyword evidence="2" id="KW-1185">Reference proteome</keyword>
<evidence type="ECO:0000313" key="1">
    <source>
        <dbReference type="EMBL" id="KZT12019.1"/>
    </source>
</evidence>
<sequence>MPSTSLSVAHFGHPLLKGAKHWSILVPTAEGRAFEYQISGSTKTYEFKAEEVVLEELQSCMGQVTLGSVDADRHAEILETLRAVPIQRGNISWCCHQWVLEGLAALQEGGFAVTVPTHSDLETMLAQAQSHIVSQ</sequence>
<dbReference type="Proteomes" id="UP000076871">
    <property type="component" value="Unassembled WGS sequence"/>
</dbReference>
<evidence type="ECO:0000313" key="2">
    <source>
        <dbReference type="Proteomes" id="UP000076871"/>
    </source>
</evidence>
<organism evidence="1 2">
    <name type="scientific">Laetiporus sulphureus 93-53</name>
    <dbReference type="NCBI Taxonomy" id="1314785"/>
    <lineage>
        <taxon>Eukaryota</taxon>
        <taxon>Fungi</taxon>
        <taxon>Dikarya</taxon>
        <taxon>Basidiomycota</taxon>
        <taxon>Agaricomycotina</taxon>
        <taxon>Agaricomycetes</taxon>
        <taxon>Polyporales</taxon>
        <taxon>Laetiporus</taxon>
    </lineage>
</organism>
<dbReference type="RefSeq" id="XP_040769667.1">
    <property type="nucleotide sequence ID" value="XM_040907729.1"/>
</dbReference>
<dbReference type="EMBL" id="KV427606">
    <property type="protein sequence ID" value="KZT12019.1"/>
    <property type="molecule type" value="Genomic_DNA"/>
</dbReference>
<reference evidence="1 2" key="1">
    <citation type="journal article" date="2016" name="Mol. Biol. Evol.">
        <title>Comparative Genomics of Early-Diverging Mushroom-Forming Fungi Provides Insights into the Origins of Lignocellulose Decay Capabilities.</title>
        <authorList>
            <person name="Nagy L.G."/>
            <person name="Riley R."/>
            <person name="Tritt A."/>
            <person name="Adam C."/>
            <person name="Daum C."/>
            <person name="Floudas D."/>
            <person name="Sun H."/>
            <person name="Yadav J.S."/>
            <person name="Pangilinan J."/>
            <person name="Larsson K.H."/>
            <person name="Matsuura K."/>
            <person name="Barry K."/>
            <person name="Labutti K."/>
            <person name="Kuo R."/>
            <person name="Ohm R.A."/>
            <person name="Bhattacharya S.S."/>
            <person name="Shirouzu T."/>
            <person name="Yoshinaga Y."/>
            <person name="Martin F.M."/>
            <person name="Grigoriev I.V."/>
            <person name="Hibbett D.S."/>
        </authorList>
    </citation>
    <scope>NUCLEOTIDE SEQUENCE [LARGE SCALE GENOMIC DNA]</scope>
    <source>
        <strain evidence="1 2">93-53</strain>
    </source>
</reference>
<dbReference type="InParanoid" id="A0A165HPP3"/>